<feature type="domain" description="UDP-glucose/GDP-mannose dehydrogenase C-terminal" evidence="8">
    <location>
        <begin position="347"/>
        <end position="444"/>
    </location>
</feature>
<dbReference type="SUPFAM" id="SSF48179">
    <property type="entry name" value="6-phosphogluconate dehydrogenase C-terminal domain-like"/>
    <property type="match status" value="1"/>
</dbReference>
<dbReference type="InterPro" id="IPR036291">
    <property type="entry name" value="NAD(P)-bd_dom_sf"/>
</dbReference>
<evidence type="ECO:0000256" key="5">
    <source>
        <dbReference type="ARBA" id="ARBA00030172"/>
    </source>
</evidence>
<name>A0AAP2ZD64_9EURY</name>
<evidence type="ECO:0000256" key="1">
    <source>
        <dbReference type="ARBA" id="ARBA00012935"/>
    </source>
</evidence>
<dbReference type="GO" id="GO:0000271">
    <property type="term" value="P:polysaccharide biosynthetic process"/>
    <property type="evidence" value="ECO:0007669"/>
    <property type="project" value="InterPro"/>
</dbReference>
<keyword evidence="4" id="KW-0520">NAD</keyword>
<dbReference type="SMART" id="SM00984">
    <property type="entry name" value="UDPG_MGDP_dh_C"/>
    <property type="match status" value="1"/>
</dbReference>
<dbReference type="RefSeq" id="WP_342810004.1">
    <property type="nucleotide sequence ID" value="NZ_JAOPJZ010000020.1"/>
</dbReference>
<reference evidence="9 10" key="1">
    <citation type="submission" date="2022-09" db="EMBL/GenBank/DDBJ databases">
        <title>Enrichment on poylsaccharides allowed isolation of novel metabolic and taxonomic groups of Haloarchaea.</title>
        <authorList>
            <person name="Sorokin D.Y."/>
            <person name="Elcheninov A.G."/>
            <person name="Khizhniak T.V."/>
            <person name="Kolganova T.V."/>
            <person name="Kublanov I.V."/>
        </authorList>
    </citation>
    <scope>NUCLEOTIDE SEQUENCE [LARGE SCALE GENOMIC DNA]</scope>
    <source>
        <strain evidence="9 10">AArc-curdl1</strain>
    </source>
</reference>
<organism evidence="9 10">
    <name type="scientific">Natronosalvus hydrolyticus</name>
    <dbReference type="NCBI Taxonomy" id="2979988"/>
    <lineage>
        <taxon>Archaea</taxon>
        <taxon>Methanobacteriati</taxon>
        <taxon>Methanobacteriota</taxon>
        <taxon>Stenosarchaea group</taxon>
        <taxon>Halobacteria</taxon>
        <taxon>Halobacteriales</taxon>
        <taxon>Natrialbaceae</taxon>
        <taxon>Natronosalvus</taxon>
    </lineage>
</organism>
<dbReference type="EMBL" id="JAOPJZ010000020">
    <property type="protein sequence ID" value="MCU4753694.1"/>
    <property type="molecule type" value="Genomic_DNA"/>
</dbReference>
<dbReference type="GO" id="GO:0089714">
    <property type="term" value="F:UDP-N-acetyl-D-mannosamine dehydrogenase activity"/>
    <property type="evidence" value="ECO:0007669"/>
    <property type="project" value="UniProtKB-EC"/>
</dbReference>
<dbReference type="SUPFAM" id="SSF51735">
    <property type="entry name" value="NAD(P)-binding Rossmann-fold domains"/>
    <property type="match status" value="1"/>
</dbReference>
<evidence type="ECO:0000313" key="9">
    <source>
        <dbReference type="EMBL" id="MCU4753694.1"/>
    </source>
</evidence>
<dbReference type="PIRSF" id="PIRSF500136">
    <property type="entry name" value="UDP_ManNAc_DH"/>
    <property type="match status" value="1"/>
</dbReference>
<dbReference type="Gene3D" id="3.40.50.720">
    <property type="entry name" value="NAD(P)-binding Rossmann-like Domain"/>
    <property type="match status" value="2"/>
</dbReference>
<dbReference type="InterPro" id="IPR036220">
    <property type="entry name" value="UDP-Glc/GDP-Man_DH_C_sf"/>
</dbReference>
<dbReference type="GO" id="GO:0051287">
    <property type="term" value="F:NAD binding"/>
    <property type="evidence" value="ECO:0007669"/>
    <property type="project" value="InterPro"/>
</dbReference>
<keyword evidence="3" id="KW-0560">Oxidoreductase</keyword>
<comment type="caution">
    <text evidence="9">The sequence shown here is derived from an EMBL/GenBank/DDBJ whole genome shotgun (WGS) entry which is preliminary data.</text>
</comment>
<dbReference type="PANTHER" id="PTHR43491:SF5">
    <property type="entry name" value="UDP-N-ACETYL-D-MANNOSAMINE DEHYDROGENASE"/>
    <property type="match status" value="1"/>
</dbReference>
<dbReference type="EC" id="1.1.1.336" evidence="1"/>
<accession>A0AAP2ZD64</accession>
<dbReference type="Proteomes" id="UP001321047">
    <property type="component" value="Unassembled WGS sequence"/>
</dbReference>
<dbReference type="PIRSF" id="PIRSF000124">
    <property type="entry name" value="UDPglc_GDPman_dh"/>
    <property type="match status" value="1"/>
</dbReference>
<evidence type="ECO:0000256" key="3">
    <source>
        <dbReference type="ARBA" id="ARBA00023002"/>
    </source>
</evidence>
<evidence type="ECO:0000256" key="7">
    <source>
        <dbReference type="PIRNR" id="PIRNR000124"/>
    </source>
</evidence>
<dbReference type="GO" id="GO:0016628">
    <property type="term" value="F:oxidoreductase activity, acting on the CH-CH group of donors, NAD or NADP as acceptor"/>
    <property type="evidence" value="ECO:0007669"/>
    <property type="project" value="InterPro"/>
</dbReference>
<protein>
    <recommendedName>
        <fullName evidence="2">UDP-N-acetyl-D-mannosamine dehydrogenase</fullName>
        <ecNumber evidence="1">1.1.1.336</ecNumber>
    </recommendedName>
    <alternativeName>
        <fullName evidence="5">UDP-ManNAc 6-dehydrogenase</fullName>
    </alternativeName>
</protein>
<dbReference type="Pfam" id="PF03720">
    <property type="entry name" value="UDPG_MGDP_dh_C"/>
    <property type="match status" value="1"/>
</dbReference>
<evidence type="ECO:0000256" key="2">
    <source>
        <dbReference type="ARBA" id="ARBA00016796"/>
    </source>
</evidence>
<dbReference type="InterPro" id="IPR008927">
    <property type="entry name" value="6-PGluconate_DH-like_C_sf"/>
</dbReference>
<dbReference type="InterPro" id="IPR017476">
    <property type="entry name" value="UDP-Glc/GDP-Man"/>
</dbReference>
<comment type="catalytic activity">
    <reaction evidence="6">
        <text>UDP-N-acetyl-alpha-D-mannosamine + 2 NAD(+) + H2O = UDP-N-acetyl-alpha-D-mannosaminouronate + 2 NADH + 3 H(+)</text>
        <dbReference type="Rhea" id="RHEA:25780"/>
        <dbReference type="ChEBI" id="CHEBI:15377"/>
        <dbReference type="ChEBI" id="CHEBI:15378"/>
        <dbReference type="ChEBI" id="CHEBI:57540"/>
        <dbReference type="ChEBI" id="CHEBI:57945"/>
        <dbReference type="ChEBI" id="CHEBI:68623"/>
        <dbReference type="ChEBI" id="CHEBI:70731"/>
        <dbReference type="EC" id="1.1.1.336"/>
    </reaction>
</comment>
<dbReference type="InterPro" id="IPR014027">
    <property type="entry name" value="UDP-Glc/GDP-Man_DH_C"/>
</dbReference>
<dbReference type="NCBIfam" id="TIGR03026">
    <property type="entry name" value="NDP-sugDHase"/>
    <property type="match status" value="1"/>
</dbReference>
<dbReference type="Pfam" id="PF03721">
    <property type="entry name" value="UDPG_MGDP_dh_N"/>
    <property type="match status" value="1"/>
</dbReference>
<keyword evidence="10" id="KW-1185">Reference proteome</keyword>
<evidence type="ECO:0000313" key="10">
    <source>
        <dbReference type="Proteomes" id="UP001321047"/>
    </source>
</evidence>
<dbReference type="SUPFAM" id="SSF52413">
    <property type="entry name" value="UDP-glucose/GDP-mannose dehydrogenase C-terminal domain"/>
    <property type="match status" value="1"/>
</dbReference>
<evidence type="ECO:0000259" key="8">
    <source>
        <dbReference type="SMART" id="SM00984"/>
    </source>
</evidence>
<comment type="similarity">
    <text evidence="7">Belongs to the UDP-glucose/GDP-mannose dehydrogenase family.</text>
</comment>
<dbReference type="AlphaFoldDB" id="A0AAP2ZD64"/>
<gene>
    <name evidence="9" type="ORF">OB919_17175</name>
</gene>
<dbReference type="Pfam" id="PF00984">
    <property type="entry name" value="UDPG_MGDP_dh"/>
    <property type="match status" value="1"/>
</dbReference>
<evidence type="ECO:0000256" key="6">
    <source>
        <dbReference type="ARBA" id="ARBA00049130"/>
    </source>
</evidence>
<dbReference type="InterPro" id="IPR001732">
    <property type="entry name" value="UDP-Glc/GDP-Man_DH_N"/>
</dbReference>
<proteinExistence type="inferred from homology"/>
<dbReference type="InterPro" id="IPR014026">
    <property type="entry name" value="UDP-Glc/GDP-Man_DH_dimer"/>
</dbReference>
<evidence type="ECO:0000256" key="4">
    <source>
        <dbReference type="ARBA" id="ARBA00023027"/>
    </source>
</evidence>
<dbReference type="PANTHER" id="PTHR43491">
    <property type="entry name" value="UDP-N-ACETYL-D-MANNOSAMINE DEHYDROGENASE"/>
    <property type="match status" value="1"/>
</dbReference>
<sequence length="463" mass="49663">MSDAITHDTDGVYDAYRSTDRLREAFTSGELPVSVYGLGKMGLPLAAVFADVTGNVRGVDIDPTVVDAINDGTCHVKREPGLPSLVERTVANEALGATTDPRDAAREGTIHVIIVPTPITDDNEPDLSILDTVVEDIGRGLEAGDLVLVECTVPPRTTIDRIVPRLEGSSDLTRGEFGVAVCPERTSSGRALEDIRGAYPKVVGGIDEETTRVAAAIYDTINDTGVIPVADATTAEAVKVFEGVYRDVNIALANELATFTDELGIDVREAIDVANTQPYCDIHDPGPGVGGHCIPFYPYFLIDPFETDAPLLETARGVNDSMPGFTVEKLREGLEVIGRTLTDATVLVLGLTYRPGVEEIQASPSLTIAERLSQAGSEVYGVDPMLESAEEFALELITLEDSYERTFDGVILVTPHEEFETIRWSTLASDDRTVVIDGRDSIESAVLESAAQRVYTIGGGHNV</sequence>
<dbReference type="InterPro" id="IPR028359">
    <property type="entry name" value="UDP_ManNAc/GlcNAc_DH"/>
</dbReference>